<evidence type="ECO:0000256" key="1">
    <source>
        <dbReference type="SAM" id="MobiDB-lite"/>
    </source>
</evidence>
<dbReference type="EMBL" id="JAYMYR010000006">
    <property type="protein sequence ID" value="KAK7357446.1"/>
    <property type="molecule type" value="Genomic_DNA"/>
</dbReference>
<evidence type="ECO:0000256" key="2">
    <source>
        <dbReference type="SAM" id="Phobius"/>
    </source>
</evidence>
<protein>
    <submittedName>
        <fullName evidence="3">Uncharacterized protein</fullName>
    </submittedName>
</protein>
<gene>
    <name evidence="3" type="ORF">VNO80_16732</name>
</gene>
<comment type="caution">
    <text evidence="3">The sequence shown here is derived from an EMBL/GenBank/DDBJ whole genome shotgun (WGS) entry which is preliminary data.</text>
</comment>
<name>A0AAN9MP59_PHACN</name>
<feature type="compositionally biased region" description="Polar residues" evidence="1">
    <location>
        <begin position="1"/>
        <end position="11"/>
    </location>
</feature>
<feature type="transmembrane region" description="Helical" evidence="2">
    <location>
        <begin position="91"/>
        <end position="114"/>
    </location>
</feature>
<keyword evidence="2" id="KW-0812">Transmembrane</keyword>
<reference evidence="3 4" key="1">
    <citation type="submission" date="2024-01" db="EMBL/GenBank/DDBJ databases">
        <title>The genomes of 5 underutilized Papilionoideae crops provide insights into root nodulation and disease resistanc.</title>
        <authorList>
            <person name="Jiang F."/>
        </authorList>
    </citation>
    <scope>NUCLEOTIDE SEQUENCE [LARGE SCALE GENOMIC DNA]</scope>
    <source>
        <strain evidence="3">JINMINGXINNONG_FW02</strain>
        <tissue evidence="3">Leaves</tissue>
    </source>
</reference>
<sequence>MSPMCTASSPRRSAGAGHRPPAIFWVTPPRDLLVLGVAPTICWCWASPRRYAGAGCRPPARFAGAGRHPQRSAGAGHRPRHSSGCRPPRDLLVLGVAPGGLLMLGVASWICLALPRRSAGVVRCPGDLLGIAPRRSAGRRPRPLSM</sequence>
<evidence type="ECO:0000313" key="4">
    <source>
        <dbReference type="Proteomes" id="UP001374584"/>
    </source>
</evidence>
<keyword evidence="2" id="KW-1133">Transmembrane helix</keyword>
<keyword evidence="4" id="KW-1185">Reference proteome</keyword>
<proteinExistence type="predicted"/>
<organism evidence="3 4">
    <name type="scientific">Phaseolus coccineus</name>
    <name type="common">Scarlet runner bean</name>
    <name type="synonym">Phaseolus multiflorus</name>
    <dbReference type="NCBI Taxonomy" id="3886"/>
    <lineage>
        <taxon>Eukaryota</taxon>
        <taxon>Viridiplantae</taxon>
        <taxon>Streptophyta</taxon>
        <taxon>Embryophyta</taxon>
        <taxon>Tracheophyta</taxon>
        <taxon>Spermatophyta</taxon>
        <taxon>Magnoliopsida</taxon>
        <taxon>eudicotyledons</taxon>
        <taxon>Gunneridae</taxon>
        <taxon>Pentapetalae</taxon>
        <taxon>rosids</taxon>
        <taxon>fabids</taxon>
        <taxon>Fabales</taxon>
        <taxon>Fabaceae</taxon>
        <taxon>Papilionoideae</taxon>
        <taxon>50 kb inversion clade</taxon>
        <taxon>NPAAA clade</taxon>
        <taxon>indigoferoid/millettioid clade</taxon>
        <taxon>Phaseoleae</taxon>
        <taxon>Phaseolus</taxon>
    </lineage>
</organism>
<evidence type="ECO:0000313" key="3">
    <source>
        <dbReference type="EMBL" id="KAK7357446.1"/>
    </source>
</evidence>
<dbReference type="Proteomes" id="UP001374584">
    <property type="component" value="Unassembled WGS sequence"/>
</dbReference>
<dbReference type="AlphaFoldDB" id="A0AAN9MP59"/>
<keyword evidence="2" id="KW-0472">Membrane</keyword>
<accession>A0AAN9MP59</accession>
<feature type="region of interest" description="Disordered" evidence="1">
    <location>
        <begin position="64"/>
        <end position="84"/>
    </location>
</feature>
<feature type="region of interest" description="Disordered" evidence="1">
    <location>
        <begin position="1"/>
        <end position="20"/>
    </location>
</feature>